<accession>A0AAV8YAH5</accession>
<protein>
    <submittedName>
        <fullName evidence="2">Uncharacterized protein</fullName>
    </submittedName>
</protein>
<gene>
    <name evidence="2" type="ORF">NQ314_008511</name>
</gene>
<dbReference type="Proteomes" id="UP001162156">
    <property type="component" value="Unassembled WGS sequence"/>
</dbReference>
<reference evidence="2" key="1">
    <citation type="journal article" date="2023" name="Insect Mol. Biol.">
        <title>Genome sequencing provides insights into the evolution of gene families encoding plant cell wall-degrading enzymes in longhorned beetles.</title>
        <authorList>
            <person name="Shin N.R."/>
            <person name="Okamura Y."/>
            <person name="Kirsch R."/>
            <person name="Pauchet Y."/>
        </authorList>
    </citation>
    <scope>NUCLEOTIDE SEQUENCE</scope>
    <source>
        <strain evidence="2">RBIC_L_NR</strain>
    </source>
</reference>
<evidence type="ECO:0000313" key="3">
    <source>
        <dbReference type="Proteomes" id="UP001162156"/>
    </source>
</evidence>
<proteinExistence type="predicted"/>
<sequence length="105" mass="11387">MGRPFWKHTVWYVCYPSPPTVPLVYNSTQQLQAAAAQTAGLYGAFQIDQTGVLGGQGRSQFSQYPNYHGLGQTASSPYSTQSVYLQTAPPHPPPTAQAPLSCTRI</sequence>
<feature type="region of interest" description="Disordered" evidence="1">
    <location>
        <begin position="82"/>
        <end position="105"/>
    </location>
</feature>
<evidence type="ECO:0000256" key="1">
    <source>
        <dbReference type="SAM" id="MobiDB-lite"/>
    </source>
</evidence>
<dbReference type="EMBL" id="JANEYF010002329">
    <property type="protein sequence ID" value="KAJ8947995.1"/>
    <property type="molecule type" value="Genomic_DNA"/>
</dbReference>
<evidence type="ECO:0000313" key="2">
    <source>
        <dbReference type="EMBL" id="KAJ8947995.1"/>
    </source>
</evidence>
<name>A0AAV8YAH5_9CUCU</name>
<organism evidence="2 3">
    <name type="scientific">Rhamnusium bicolor</name>
    <dbReference type="NCBI Taxonomy" id="1586634"/>
    <lineage>
        <taxon>Eukaryota</taxon>
        <taxon>Metazoa</taxon>
        <taxon>Ecdysozoa</taxon>
        <taxon>Arthropoda</taxon>
        <taxon>Hexapoda</taxon>
        <taxon>Insecta</taxon>
        <taxon>Pterygota</taxon>
        <taxon>Neoptera</taxon>
        <taxon>Endopterygota</taxon>
        <taxon>Coleoptera</taxon>
        <taxon>Polyphaga</taxon>
        <taxon>Cucujiformia</taxon>
        <taxon>Chrysomeloidea</taxon>
        <taxon>Cerambycidae</taxon>
        <taxon>Lepturinae</taxon>
        <taxon>Rhagiini</taxon>
        <taxon>Rhamnusium</taxon>
    </lineage>
</organism>
<comment type="caution">
    <text evidence="2">The sequence shown here is derived from an EMBL/GenBank/DDBJ whole genome shotgun (WGS) entry which is preliminary data.</text>
</comment>
<keyword evidence="3" id="KW-1185">Reference proteome</keyword>
<dbReference type="AlphaFoldDB" id="A0AAV8YAH5"/>